<dbReference type="EMBL" id="KY765914">
    <property type="protein sequence ID" value="ASA76628.1"/>
    <property type="molecule type" value="Genomic_DNA"/>
</dbReference>
<feature type="compositionally biased region" description="Basic and acidic residues" evidence="1">
    <location>
        <begin position="1"/>
        <end position="16"/>
    </location>
</feature>
<evidence type="ECO:0000313" key="2">
    <source>
        <dbReference type="EMBL" id="ASA76628.1"/>
    </source>
</evidence>
<proteinExistence type="predicted"/>
<sequence>MEMEKELEQFRQEAQRLKAGRRSGSLPFPEALRAFAVRYAEHTVATGGTVTDAAQKLGVSGPTLYEWRKGRPAGRPRPKPAEKSAALVPVHVGERPAQAAGAGLQQVALVSPSGWRVEGLSVEAAAQLLGRLGC</sequence>
<evidence type="ECO:0000256" key="1">
    <source>
        <dbReference type="SAM" id="MobiDB-lite"/>
    </source>
</evidence>
<dbReference type="GO" id="GO:0004803">
    <property type="term" value="F:transposase activity"/>
    <property type="evidence" value="ECO:0007669"/>
    <property type="project" value="InterPro"/>
</dbReference>
<feature type="region of interest" description="Disordered" evidence="1">
    <location>
        <begin position="1"/>
        <end position="24"/>
    </location>
</feature>
<dbReference type="GO" id="GO:0006313">
    <property type="term" value="P:DNA transposition"/>
    <property type="evidence" value="ECO:0007669"/>
    <property type="project" value="InterPro"/>
</dbReference>
<dbReference type="InterPro" id="IPR002514">
    <property type="entry name" value="Transposase_8"/>
</dbReference>
<dbReference type="AlphaFoldDB" id="A0A1Z2TJK9"/>
<name>A0A1Z2TJK9_9BACT</name>
<organism evidence="2">
    <name type="scientific">Pyxidicoccus sp. MCy9557</name>
    <dbReference type="NCBI Taxonomy" id="2012863"/>
    <lineage>
        <taxon>Bacteria</taxon>
        <taxon>Pseudomonadati</taxon>
        <taxon>Myxococcota</taxon>
        <taxon>Myxococcia</taxon>
        <taxon>Myxococcales</taxon>
        <taxon>Cystobacterineae</taxon>
        <taxon>Myxococcaceae</taxon>
        <taxon>Pyxidicoccus</taxon>
    </lineage>
</organism>
<protein>
    <submittedName>
        <fullName evidence="2">Transposase</fullName>
    </submittedName>
</protein>
<accession>A0A1Z2TJK9</accession>
<reference evidence="2" key="1">
    <citation type="journal article" date="2017" name="Angew. Chem. Int. Ed. Engl.">
        <title>Pyxipyrrolones: Novel cytotoxic myxobacterial metabolites. Structure elucidation and biosynthesis proposal.</title>
        <authorList>
            <person name="Kjaerulff L."/>
            <person name="Raju R."/>
            <person name="Panter F."/>
            <person name="Scheid U."/>
            <person name="Garcia R."/>
            <person name="Herrmann J."/>
            <person name="Muller R."/>
        </authorList>
    </citation>
    <scope>NUCLEOTIDE SEQUENCE</scope>
    <source>
        <strain evidence="2">MCy9557</strain>
    </source>
</reference>
<dbReference type="GO" id="GO:0003677">
    <property type="term" value="F:DNA binding"/>
    <property type="evidence" value="ECO:0007669"/>
    <property type="project" value="InterPro"/>
</dbReference>
<dbReference type="Pfam" id="PF01527">
    <property type="entry name" value="HTH_Tnp_1"/>
    <property type="match status" value="1"/>
</dbReference>